<feature type="region of interest" description="Disordered" evidence="1">
    <location>
        <begin position="163"/>
        <end position="206"/>
    </location>
</feature>
<evidence type="ECO:0000313" key="3">
    <source>
        <dbReference type="WBParaSite" id="nRc.2.0.1.t23415-RA"/>
    </source>
</evidence>
<dbReference type="WBParaSite" id="nRc.2.0.1.t23415-RA">
    <property type="protein sequence ID" value="nRc.2.0.1.t23415-RA"/>
    <property type="gene ID" value="nRc.2.0.1.g23415"/>
</dbReference>
<evidence type="ECO:0000256" key="1">
    <source>
        <dbReference type="SAM" id="MobiDB-lite"/>
    </source>
</evidence>
<name>A0A915JC97_ROMCU</name>
<feature type="region of interest" description="Disordered" evidence="1">
    <location>
        <begin position="343"/>
        <end position="363"/>
    </location>
</feature>
<feature type="region of interest" description="Disordered" evidence="1">
    <location>
        <begin position="279"/>
        <end position="302"/>
    </location>
</feature>
<organism evidence="2 3">
    <name type="scientific">Romanomermis culicivorax</name>
    <name type="common">Nematode worm</name>
    <dbReference type="NCBI Taxonomy" id="13658"/>
    <lineage>
        <taxon>Eukaryota</taxon>
        <taxon>Metazoa</taxon>
        <taxon>Ecdysozoa</taxon>
        <taxon>Nematoda</taxon>
        <taxon>Enoplea</taxon>
        <taxon>Dorylaimia</taxon>
        <taxon>Mermithida</taxon>
        <taxon>Mermithoidea</taxon>
        <taxon>Mermithidae</taxon>
        <taxon>Romanomermis</taxon>
    </lineage>
</organism>
<protein>
    <submittedName>
        <fullName evidence="3">Retrotransposon gag domain-containing protein</fullName>
    </submittedName>
</protein>
<reference evidence="3" key="1">
    <citation type="submission" date="2022-11" db="UniProtKB">
        <authorList>
            <consortium name="WormBaseParasite"/>
        </authorList>
    </citation>
    <scope>IDENTIFICATION</scope>
</reference>
<keyword evidence="2" id="KW-1185">Reference proteome</keyword>
<feature type="compositionally biased region" description="Polar residues" evidence="1">
    <location>
        <begin position="345"/>
        <end position="363"/>
    </location>
</feature>
<accession>A0A915JC97</accession>
<sequence>MVIGTALNFFGELEACRPPPPDWNTWSAAYLAKFPDNRQIDIKYKQLVAQTQCPGESVTVFAADVHRLAKRAFPQWNGAGENDIIIKNHRINRLLPEIRRWVQNSEPDSFEAAVTEAEKQELRERQYEGETSQSHLALTTSVNQLVQQLSTLNISGNPFRERGSGQVVVRSVPAPSWHRPSDRRNQSGTENRSVQNRTDPRNCNDYDFHEENSNAGLWFLSVWLDGPSEIDPPSAFVSGGTGSEIGDTATIAAHEGADIAPDEVSESDQELSTDEIFKSESESEAETLFQSKPGPGQPELNEPIDDTFFGARTWTGQSSNFRNLAPRPDQAPGHLFGRHRVEQKTAGSQQVMSNQKSNAQHPSLTLSDEIPQLQSEMARLMAHIAGLTNQQQAPAPRNLTPPIQPLVHIQNTGDHLSGAHLQICSFQECCTDNEASCRAQGPNSTGPCNAPAHTSRCYCC</sequence>
<dbReference type="AlphaFoldDB" id="A0A915JC97"/>
<feature type="compositionally biased region" description="Polar residues" evidence="1">
    <location>
        <begin position="186"/>
        <end position="197"/>
    </location>
</feature>
<dbReference type="Proteomes" id="UP000887565">
    <property type="component" value="Unplaced"/>
</dbReference>
<proteinExistence type="predicted"/>
<evidence type="ECO:0000313" key="2">
    <source>
        <dbReference type="Proteomes" id="UP000887565"/>
    </source>
</evidence>